<accession>A0A0B1T5Z6</accession>
<protein>
    <submittedName>
        <fullName evidence="1">Uncharacterized protein</fullName>
    </submittedName>
</protein>
<dbReference type="OrthoDB" id="5869008at2759"/>
<reference evidence="1 2" key="1">
    <citation type="submission" date="2014-03" db="EMBL/GenBank/DDBJ databases">
        <title>Draft genome of the hookworm Oesophagostomum dentatum.</title>
        <authorList>
            <person name="Mitreva M."/>
        </authorList>
    </citation>
    <scope>NUCLEOTIDE SEQUENCE [LARGE SCALE GENOMIC DNA]</scope>
    <source>
        <strain evidence="1 2">OD-Hann</strain>
    </source>
</reference>
<evidence type="ECO:0000313" key="1">
    <source>
        <dbReference type="EMBL" id="KHJ90825.1"/>
    </source>
</evidence>
<sequence length="117" mass="13735">MVVKCLSSNSDFFNELLGVMHHDGWKEEKSICTVLEWTLNDFAVFVAEFWQHVGVINKSPAEYVDLSLEDALKIIGIDLRNIVPEEEYVNAWIKHFTPFILWNYDTSRKVRLFLNKK</sequence>
<dbReference type="AlphaFoldDB" id="A0A0B1T5Z6"/>
<keyword evidence="2" id="KW-1185">Reference proteome</keyword>
<dbReference type="EMBL" id="KN552612">
    <property type="protein sequence ID" value="KHJ90825.1"/>
    <property type="molecule type" value="Genomic_DNA"/>
</dbReference>
<name>A0A0B1T5Z6_OESDE</name>
<gene>
    <name evidence="1" type="ORF">OESDEN_09316</name>
</gene>
<dbReference type="Proteomes" id="UP000053660">
    <property type="component" value="Unassembled WGS sequence"/>
</dbReference>
<evidence type="ECO:0000313" key="2">
    <source>
        <dbReference type="Proteomes" id="UP000053660"/>
    </source>
</evidence>
<organism evidence="1 2">
    <name type="scientific">Oesophagostomum dentatum</name>
    <name type="common">Nodular worm</name>
    <dbReference type="NCBI Taxonomy" id="61180"/>
    <lineage>
        <taxon>Eukaryota</taxon>
        <taxon>Metazoa</taxon>
        <taxon>Ecdysozoa</taxon>
        <taxon>Nematoda</taxon>
        <taxon>Chromadorea</taxon>
        <taxon>Rhabditida</taxon>
        <taxon>Rhabditina</taxon>
        <taxon>Rhabditomorpha</taxon>
        <taxon>Strongyloidea</taxon>
        <taxon>Strongylidae</taxon>
        <taxon>Oesophagostomum</taxon>
    </lineage>
</organism>
<proteinExistence type="predicted"/>